<evidence type="ECO:0000256" key="5">
    <source>
        <dbReference type="ARBA" id="ARBA00023211"/>
    </source>
</evidence>
<dbReference type="InterPro" id="IPR011356">
    <property type="entry name" value="Leucine_aapep/pepB"/>
</dbReference>
<evidence type="ECO:0000313" key="8">
    <source>
        <dbReference type="Proteomes" id="UP001156882"/>
    </source>
</evidence>
<dbReference type="PROSITE" id="PS00631">
    <property type="entry name" value="CYTOSOL_AP"/>
    <property type="match status" value="1"/>
</dbReference>
<dbReference type="PANTHER" id="PTHR11963">
    <property type="entry name" value="LEUCINE AMINOPEPTIDASE-RELATED"/>
    <property type="match status" value="1"/>
</dbReference>
<comment type="caution">
    <text evidence="7">The sequence shown here is derived from an EMBL/GenBank/DDBJ whole genome shotgun (WGS) entry which is preliminary data.</text>
</comment>
<evidence type="ECO:0000259" key="6">
    <source>
        <dbReference type="PROSITE" id="PS00631"/>
    </source>
</evidence>
<reference evidence="8" key="1">
    <citation type="journal article" date="2019" name="Int. J. Syst. Evol. Microbiol.">
        <title>The Global Catalogue of Microorganisms (GCM) 10K type strain sequencing project: providing services to taxonomists for standard genome sequencing and annotation.</title>
        <authorList>
            <consortium name="The Broad Institute Genomics Platform"/>
            <consortium name="The Broad Institute Genome Sequencing Center for Infectious Disease"/>
            <person name="Wu L."/>
            <person name="Ma J."/>
        </authorList>
    </citation>
    <scope>NUCLEOTIDE SEQUENCE [LARGE SCALE GENOMIC DNA]</scope>
    <source>
        <strain evidence="8">NBRC 101365</strain>
    </source>
</reference>
<dbReference type="InterPro" id="IPR048816">
    <property type="entry name" value="Peptidase_M17_N_1"/>
</dbReference>
<organism evidence="7 8">
    <name type="scientific">Labrys miyagiensis</name>
    <dbReference type="NCBI Taxonomy" id="346912"/>
    <lineage>
        <taxon>Bacteria</taxon>
        <taxon>Pseudomonadati</taxon>
        <taxon>Pseudomonadota</taxon>
        <taxon>Alphaproteobacteria</taxon>
        <taxon>Hyphomicrobiales</taxon>
        <taxon>Xanthobacteraceae</taxon>
        <taxon>Labrys</taxon>
    </lineage>
</organism>
<name>A0ABQ6CA12_9HYPH</name>
<dbReference type="RefSeq" id="WP_284310058.1">
    <property type="nucleotide sequence ID" value="NZ_BSPC01000005.1"/>
</dbReference>
<dbReference type="EMBL" id="BSPC01000005">
    <property type="protein sequence ID" value="GLS17231.1"/>
    <property type="molecule type" value="Genomic_DNA"/>
</dbReference>
<evidence type="ECO:0000313" key="7">
    <source>
        <dbReference type="EMBL" id="GLS17231.1"/>
    </source>
</evidence>
<dbReference type="SUPFAM" id="SSF53187">
    <property type="entry name" value="Zn-dependent exopeptidases"/>
    <property type="match status" value="1"/>
</dbReference>
<gene>
    <name evidence="7" type="ORF">GCM10007874_02460</name>
</gene>
<keyword evidence="2 7" id="KW-0031">Aminopeptidase</keyword>
<dbReference type="Pfam" id="PF00883">
    <property type="entry name" value="Peptidase_M17"/>
    <property type="match status" value="1"/>
</dbReference>
<dbReference type="Gene3D" id="3.40.220.10">
    <property type="entry name" value="Leucine Aminopeptidase, subunit E, domain 1"/>
    <property type="match status" value="1"/>
</dbReference>
<dbReference type="GO" id="GO:0004177">
    <property type="term" value="F:aminopeptidase activity"/>
    <property type="evidence" value="ECO:0007669"/>
    <property type="project" value="UniProtKB-KW"/>
</dbReference>
<evidence type="ECO:0000256" key="4">
    <source>
        <dbReference type="ARBA" id="ARBA00022801"/>
    </source>
</evidence>
<keyword evidence="5" id="KW-0464">Manganese</keyword>
<dbReference type="PRINTS" id="PR00481">
    <property type="entry name" value="LAMNOPPTDASE"/>
</dbReference>
<comment type="similarity">
    <text evidence="1">Belongs to the peptidase M17 family.</text>
</comment>
<dbReference type="Gene3D" id="3.40.630.10">
    <property type="entry name" value="Zn peptidases"/>
    <property type="match status" value="1"/>
</dbReference>
<sequence>MSELLVAADDKAVPVWFVTKENFASVLKDLPQAQQDWVAANGFEAKAGQHITLPGAGGALGGVVFALEAEGAGHRDVFLPAKLVTLLPGGTYRFANSSHDDRLATLGWLLGLYRFNRYRRNDIKALYLVVPDGIDRDEIDGIAESVRFARDLINTPANDLGPEELALAARKLAEKHKATFKVIVGDDLLKENFPMIHAVGRASSRAPRLIDFTWGDSAHPKVTLVGKGVIFDTGGLDIKPSASMLLMKKDMGGAASVLACASMIMAAGLKIRLRLLIPAVENSISANAFRPSDILASRKGLSVEIGNTDAEGRLVLGDALALADEEAPELIVDMATLTGAARVALGPDLPPLFSRNDEIANTLLAHAAEEGDPLWRLPLWPPYDSMLESKAADINNAPGGGFAGAITAALFLNRFVEKAAAYVHLDIYAWNPSTKPGRPEGGEVMGARALYSYLKKKYG</sequence>
<protein>
    <submittedName>
        <fullName evidence="7">Aminopeptidase</fullName>
    </submittedName>
</protein>
<evidence type="ECO:0000256" key="1">
    <source>
        <dbReference type="ARBA" id="ARBA00009528"/>
    </source>
</evidence>
<feature type="domain" description="Cytosol aminopeptidase" evidence="6">
    <location>
        <begin position="307"/>
        <end position="314"/>
    </location>
</feature>
<accession>A0ABQ6CA12</accession>
<keyword evidence="3" id="KW-0645">Protease</keyword>
<dbReference type="Pfam" id="PF21337">
    <property type="entry name" value="Peptidase_M17_N_1"/>
    <property type="match status" value="1"/>
</dbReference>
<proteinExistence type="inferred from homology"/>
<keyword evidence="4" id="KW-0378">Hydrolase</keyword>
<dbReference type="Proteomes" id="UP001156882">
    <property type="component" value="Unassembled WGS sequence"/>
</dbReference>
<evidence type="ECO:0000256" key="2">
    <source>
        <dbReference type="ARBA" id="ARBA00022438"/>
    </source>
</evidence>
<keyword evidence="8" id="KW-1185">Reference proteome</keyword>
<dbReference type="PANTHER" id="PTHR11963:SF20">
    <property type="entry name" value="PEPTIDASE B"/>
    <property type="match status" value="1"/>
</dbReference>
<dbReference type="CDD" id="cd00433">
    <property type="entry name" value="Peptidase_M17"/>
    <property type="match status" value="1"/>
</dbReference>
<dbReference type="InterPro" id="IPR043472">
    <property type="entry name" value="Macro_dom-like"/>
</dbReference>
<evidence type="ECO:0000256" key="3">
    <source>
        <dbReference type="ARBA" id="ARBA00022670"/>
    </source>
</evidence>
<dbReference type="InterPro" id="IPR000819">
    <property type="entry name" value="Peptidase_M17_C"/>
</dbReference>